<evidence type="ECO:0008006" key="4">
    <source>
        <dbReference type="Google" id="ProtNLM"/>
    </source>
</evidence>
<keyword evidence="1" id="KW-0812">Transmembrane</keyword>
<name>A0A5B8A345_9BACT</name>
<reference evidence="2 3" key="1">
    <citation type="submission" date="2019-06" db="EMBL/GenBank/DDBJ databases">
        <authorList>
            <person name="Srinivasan S."/>
        </authorList>
    </citation>
    <scope>NUCLEOTIDE SEQUENCE [LARGE SCALE GENOMIC DNA]</scope>
    <source>
        <strain evidence="2 3">17J68-5</strain>
    </source>
</reference>
<feature type="transmembrane region" description="Helical" evidence="1">
    <location>
        <begin position="82"/>
        <end position="109"/>
    </location>
</feature>
<feature type="transmembrane region" description="Helical" evidence="1">
    <location>
        <begin position="197"/>
        <end position="216"/>
    </location>
</feature>
<sequence>MQSKFTQEADFRQERDFGMKISATFEFLAAHARPLGKAVVYIVLPVALVTGISLGLAQASVFNRALTQPNRDFSAFGAVPTGLGYFVGLAGLLLTYVLLAATVYGYVLLRMESSVQEEVTPRMVWQKVRGTAPWMLLSLVGVSILLVIAFVLLFVPGIYLAVPLSLFMVVMVMEGGSFDRTLRRCLSLISGKWWSTLGLIFVMTLIQSFLNIIFQIPQYLVFAAKALHWPFISSDAAMMVTQSIATVGASLLYIPTIVALMFQYFNLVERKEGIGLRALVDSIGQKPAVVENYAYRPDEEGEY</sequence>
<evidence type="ECO:0000313" key="3">
    <source>
        <dbReference type="Proteomes" id="UP000305398"/>
    </source>
</evidence>
<dbReference type="AlphaFoldDB" id="A0A5B8A345"/>
<keyword evidence="1" id="KW-0472">Membrane</keyword>
<keyword evidence="3" id="KW-1185">Reference proteome</keyword>
<feature type="transmembrane region" description="Helical" evidence="1">
    <location>
        <begin position="130"/>
        <end position="152"/>
    </location>
</feature>
<keyword evidence="1" id="KW-1133">Transmembrane helix</keyword>
<proteinExistence type="predicted"/>
<dbReference type="Proteomes" id="UP000305398">
    <property type="component" value="Chromosome"/>
</dbReference>
<dbReference type="EMBL" id="CP040896">
    <property type="protein sequence ID" value="QDA61136.1"/>
    <property type="molecule type" value="Genomic_DNA"/>
</dbReference>
<evidence type="ECO:0000313" key="2">
    <source>
        <dbReference type="EMBL" id="QDA61136.1"/>
    </source>
</evidence>
<feature type="transmembrane region" description="Helical" evidence="1">
    <location>
        <begin position="38"/>
        <end position="62"/>
    </location>
</feature>
<evidence type="ECO:0000256" key="1">
    <source>
        <dbReference type="SAM" id="Phobius"/>
    </source>
</evidence>
<protein>
    <recommendedName>
        <fullName evidence="4">Glycerophosphoryl diester phosphodiesterase membrane domain-containing protein</fullName>
    </recommendedName>
</protein>
<dbReference type="RefSeq" id="WP_139516310.1">
    <property type="nucleotide sequence ID" value="NZ_CP040896.1"/>
</dbReference>
<dbReference type="OrthoDB" id="1049480at2"/>
<feature type="transmembrane region" description="Helical" evidence="1">
    <location>
        <begin position="236"/>
        <end position="262"/>
    </location>
</feature>
<accession>A0A5B8A345</accession>
<gene>
    <name evidence="2" type="ORF">FHG12_13945</name>
</gene>
<dbReference type="KEGG" id="hyj:FHG12_13945"/>
<feature type="transmembrane region" description="Helical" evidence="1">
    <location>
        <begin position="158"/>
        <end position="176"/>
    </location>
</feature>
<organism evidence="2 3">
    <name type="scientific">Hymenobacter jejuensis</name>
    <dbReference type="NCBI Taxonomy" id="2502781"/>
    <lineage>
        <taxon>Bacteria</taxon>
        <taxon>Pseudomonadati</taxon>
        <taxon>Bacteroidota</taxon>
        <taxon>Cytophagia</taxon>
        <taxon>Cytophagales</taxon>
        <taxon>Hymenobacteraceae</taxon>
        <taxon>Hymenobacter</taxon>
    </lineage>
</organism>